<proteinExistence type="predicted"/>
<name>A0ABR2S894_9ROSI</name>
<organism evidence="1 2">
    <name type="scientific">Hibiscus sabdariffa</name>
    <name type="common">roselle</name>
    <dbReference type="NCBI Taxonomy" id="183260"/>
    <lineage>
        <taxon>Eukaryota</taxon>
        <taxon>Viridiplantae</taxon>
        <taxon>Streptophyta</taxon>
        <taxon>Embryophyta</taxon>
        <taxon>Tracheophyta</taxon>
        <taxon>Spermatophyta</taxon>
        <taxon>Magnoliopsida</taxon>
        <taxon>eudicotyledons</taxon>
        <taxon>Gunneridae</taxon>
        <taxon>Pentapetalae</taxon>
        <taxon>rosids</taxon>
        <taxon>malvids</taxon>
        <taxon>Malvales</taxon>
        <taxon>Malvaceae</taxon>
        <taxon>Malvoideae</taxon>
        <taxon>Hibiscus</taxon>
    </lineage>
</organism>
<evidence type="ECO:0000313" key="1">
    <source>
        <dbReference type="EMBL" id="KAK9021204.1"/>
    </source>
</evidence>
<comment type="caution">
    <text evidence="1">The sequence shown here is derived from an EMBL/GenBank/DDBJ whole genome shotgun (WGS) entry which is preliminary data.</text>
</comment>
<dbReference type="Proteomes" id="UP001396334">
    <property type="component" value="Unassembled WGS sequence"/>
</dbReference>
<dbReference type="EMBL" id="JBBPBN010000016">
    <property type="protein sequence ID" value="KAK9021204.1"/>
    <property type="molecule type" value="Genomic_DNA"/>
</dbReference>
<sequence>MLHPTSVSHISHHEAQLLPCPLSRIGLHRRHPQKTRKGHRAFMGFHLRPPLVRRTLTDHSFNLTSPSSFSVEFHRKVSQSSATQNDRDGTGLILRELECSMKGLMRMMKVESCWCCEGVWLGVLGQWWLMIKGDGGF</sequence>
<evidence type="ECO:0000313" key="2">
    <source>
        <dbReference type="Proteomes" id="UP001396334"/>
    </source>
</evidence>
<keyword evidence="2" id="KW-1185">Reference proteome</keyword>
<reference evidence="1 2" key="1">
    <citation type="journal article" date="2024" name="G3 (Bethesda)">
        <title>Genome assembly of Hibiscus sabdariffa L. provides insights into metabolisms of medicinal natural products.</title>
        <authorList>
            <person name="Kim T."/>
        </authorList>
    </citation>
    <scope>NUCLEOTIDE SEQUENCE [LARGE SCALE GENOMIC DNA]</scope>
    <source>
        <strain evidence="1">TK-2024</strain>
        <tissue evidence="1">Old leaves</tissue>
    </source>
</reference>
<protein>
    <submittedName>
        <fullName evidence="1">Uncharacterized protein</fullName>
    </submittedName>
</protein>
<gene>
    <name evidence="1" type="ORF">V6N11_011205</name>
</gene>
<accession>A0ABR2S894</accession>